<comment type="caution">
    <text evidence="1">The sequence shown here is derived from an EMBL/GenBank/DDBJ whole genome shotgun (WGS) entry which is preliminary data.</text>
</comment>
<accession>A0ABU3P0H4</accession>
<evidence type="ECO:0000313" key="2">
    <source>
        <dbReference type="Proteomes" id="UP001254848"/>
    </source>
</evidence>
<proteinExistence type="predicted"/>
<organism evidence="1 2">
    <name type="scientific">Anaeroselena agilis</name>
    <dbReference type="NCBI Taxonomy" id="3063788"/>
    <lineage>
        <taxon>Bacteria</taxon>
        <taxon>Bacillati</taxon>
        <taxon>Bacillota</taxon>
        <taxon>Negativicutes</taxon>
        <taxon>Acetonemataceae</taxon>
        <taxon>Anaeroselena</taxon>
    </lineage>
</organism>
<keyword evidence="2" id="KW-1185">Reference proteome</keyword>
<protein>
    <submittedName>
        <fullName evidence="1">Uncharacterized protein</fullName>
    </submittedName>
</protein>
<dbReference type="EMBL" id="JAUOZS010000001">
    <property type="protein sequence ID" value="MDT8902185.1"/>
    <property type="molecule type" value="Genomic_DNA"/>
</dbReference>
<dbReference type="Proteomes" id="UP001254848">
    <property type="component" value="Unassembled WGS sequence"/>
</dbReference>
<name>A0ABU3P0H4_9FIRM</name>
<dbReference type="RefSeq" id="WP_413780671.1">
    <property type="nucleotide sequence ID" value="NZ_JAUOZS010000001.1"/>
</dbReference>
<gene>
    <name evidence="1" type="ORF">Q4T40_13090</name>
</gene>
<evidence type="ECO:0000313" key="1">
    <source>
        <dbReference type="EMBL" id="MDT8902185.1"/>
    </source>
</evidence>
<sequence>MAVYQIQPSFAAGELSPAMAARVDLAKYAIGTRTMRNFYVHPHGGASNRAGTEFIAATKYPDKLARLIKFEFSTLQAYVLEFGHQYIRFFKDGGQVVYPVGHPQAGEIVEIASPYTEGELAYLKTAQSADVMYITHSNHPPQQLSRTDHHVWTLTAFPYKNGPFLDPNLDETKHLAVSAVTGTDKDITSDFDIFLAGHVGALFKLTHFVEGSTVAYAASTNGSSTAIKCKGTWKLISHGTWTGKLKVERSKDNGSTWQAIRFYSSAGDFNANDSGTEDELCQLRVTAYGWSSGTANVDLSSYPYNLDGIVKITSVTGPRAAKCDVISELGGTGNTDDWREGAWSDVRGYPACVVFDSSDRIASANSLYQPQTIWFSKIGDYVNFASGSPPKDDDAITATLVSRQVNELRSLVALGDIIGLTSSSEWEIGPSGTNSVLTPNTIRARVQGYRGAAWVDPAVVGERILYVQDKGSTVRDLGYDLYSDKYTGNDLSILSRHLVQRYEIYEWAYQQEPDSILWMIRSDGVLLGMTYLREQEVIAWHRHDTDGLFESVCAIPGADRDEVWFIAQRLVNGQVVRYVERMAERLPNDLDVKYSWFVDCGLRHDGAPIKEITNLHHLEGKEVAVLADGNVLPRKTVTGGKIVLSTTSAAYSVVTAGLPITAELETLNIEVQTQEGTAQGRPKRIPEVLMRLENSRGGKLGPDPAQLNDLAAMVRDVWDEALPLYSGDIRVAMAGGYNSEGRVLYRQEDPLPVTILAIIPKVVM</sequence>
<reference evidence="1 2" key="1">
    <citation type="submission" date="2023-07" db="EMBL/GenBank/DDBJ databases">
        <title>The novel representative of Negativicutes class, Anaeroselena agilis gen. nov. sp. nov.</title>
        <authorList>
            <person name="Prokofeva M.I."/>
            <person name="Elcheninov A.G."/>
            <person name="Klyukina A."/>
            <person name="Kublanov I.V."/>
            <person name="Frolov E.N."/>
            <person name="Podosokorskaya O.A."/>
        </authorList>
    </citation>
    <scope>NUCLEOTIDE SEQUENCE [LARGE SCALE GENOMIC DNA]</scope>
    <source>
        <strain evidence="1 2">4137-cl</strain>
    </source>
</reference>